<dbReference type="InterPro" id="IPR024079">
    <property type="entry name" value="MetalloPept_cat_dom_sf"/>
</dbReference>
<evidence type="ECO:0000313" key="2">
    <source>
        <dbReference type="EMBL" id="KIG18691.1"/>
    </source>
</evidence>
<dbReference type="InterPro" id="IPR013783">
    <property type="entry name" value="Ig-like_fold"/>
</dbReference>
<name>A0A0C2D6A5_9BACT</name>
<feature type="compositionally biased region" description="Low complexity" evidence="1">
    <location>
        <begin position="401"/>
        <end position="410"/>
    </location>
</feature>
<dbReference type="EMBL" id="JMCC02000009">
    <property type="protein sequence ID" value="KIG18691.1"/>
    <property type="molecule type" value="Genomic_DNA"/>
</dbReference>
<dbReference type="SUPFAM" id="SSF55486">
    <property type="entry name" value="Metalloproteases ('zincins'), catalytic domain"/>
    <property type="match status" value="1"/>
</dbReference>
<dbReference type="Proteomes" id="UP000031599">
    <property type="component" value="Unassembled WGS sequence"/>
</dbReference>
<proteinExistence type="predicted"/>
<accession>A0A0C2D6A5</accession>
<reference evidence="2 3" key="1">
    <citation type="submission" date="2014-12" db="EMBL/GenBank/DDBJ databases">
        <title>Genome assembly of Enhygromyxa salina DSM 15201.</title>
        <authorList>
            <person name="Sharma G."/>
            <person name="Subramanian S."/>
        </authorList>
    </citation>
    <scope>NUCLEOTIDE SEQUENCE [LARGE SCALE GENOMIC DNA]</scope>
    <source>
        <strain evidence="2 3">DSM 15201</strain>
    </source>
</reference>
<dbReference type="Gene3D" id="3.40.390.10">
    <property type="entry name" value="Collagenase (Catalytic Domain)"/>
    <property type="match status" value="1"/>
</dbReference>
<organism evidence="2 3">
    <name type="scientific">Enhygromyxa salina</name>
    <dbReference type="NCBI Taxonomy" id="215803"/>
    <lineage>
        <taxon>Bacteria</taxon>
        <taxon>Pseudomonadati</taxon>
        <taxon>Myxococcota</taxon>
        <taxon>Polyangia</taxon>
        <taxon>Nannocystales</taxon>
        <taxon>Nannocystaceae</taxon>
        <taxon>Enhygromyxa</taxon>
    </lineage>
</organism>
<sequence>MVTGALGLMLLVSEDAAASPPAGEVEAHEFTRLSVPIPEGMIVNGGGPPPTPTADPEYVYVNMDGTNIICNGNDDAVANSSWIACQYGFSGNYPSWGGTAAQRQSIMDATKQDWAPFNVVVTESRPVSGTYTMCLTGPANHPFGNGVLGIAPLDCNDQMPSNVVFAFHSASQLGQFGANTQATTISQEVAHAYGLEHVSSSSDIMNPYNQGGNPSFTDTCITLVSGQGQPIQCNPQHQQFCSAGQQNSYQELLGMFGANDPDTEAPNVVVSYPYDGDTFEIGASFTITCEANDNQDLASVQLWIDGAQMGGTKAAPPFAWEVTNIPEGSYEIYCIAADEWDNSAMSPVIGILVEQGGMPGDGGADSGGDSGGDSGSDSGGESGGEDSGGLPPGFGLDDSDSGCACASDGLPTRAPALMLLTLLGLPLLRRRQ</sequence>
<feature type="compositionally biased region" description="Gly residues" evidence="1">
    <location>
        <begin position="357"/>
        <end position="392"/>
    </location>
</feature>
<protein>
    <submittedName>
        <fullName evidence="2">Permease of the drug/metabolite transporter (DMT) superfamily protein</fullName>
    </submittedName>
</protein>
<dbReference type="Gene3D" id="2.60.40.10">
    <property type="entry name" value="Immunoglobulins"/>
    <property type="match status" value="1"/>
</dbReference>
<comment type="caution">
    <text evidence="2">The sequence shown here is derived from an EMBL/GenBank/DDBJ whole genome shotgun (WGS) entry which is preliminary data.</text>
</comment>
<gene>
    <name evidence="2" type="ORF">DB30_07706</name>
</gene>
<dbReference type="InterPro" id="IPR024038">
    <property type="entry name" value="MYXO-CTERM"/>
</dbReference>
<evidence type="ECO:0000313" key="3">
    <source>
        <dbReference type="Proteomes" id="UP000031599"/>
    </source>
</evidence>
<dbReference type="Pfam" id="PF17957">
    <property type="entry name" value="Big_7"/>
    <property type="match status" value="1"/>
</dbReference>
<dbReference type="NCBIfam" id="TIGR03901">
    <property type="entry name" value="MYXO-CTERM"/>
    <property type="match status" value="1"/>
</dbReference>
<dbReference type="GO" id="GO:0008237">
    <property type="term" value="F:metallopeptidase activity"/>
    <property type="evidence" value="ECO:0007669"/>
    <property type="project" value="InterPro"/>
</dbReference>
<feature type="region of interest" description="Disordered" evidence="1">
    <location>
        <begin position="354"/>
        <end position="410"/>
    </location>
</feature>
<evidence type="ECO:0000256" key="1">
    <source>
        <dbReference type="SAM" id="MobiDB-lite"/>
    </source>
</evidence>
<dbReference type="AlphaFoldDB" id="A0A0C2D6A5"/>